<dbReference type="AlphaFoldDB" id="A0A8J4ABG4"/>
<evidence type="ECO:0000313" key="3">
    <source>
        <dbReference type="EMBL" id="GIL28304.1"/>
    </source>
</evidence>
<sequence length="96" mass="10480">MDALVEILIVVGVMLIYLVPAVITGLKGKQGMVTAGVFLHPVWWVGAIRLARPDSYWARRFYDDAKRRRALERHDRGAGPAPDHLAALTGDSAGDA</sequence>
<evidence type="ECO:0000313" key="4">
    <source>
        <dbReference type="Proteomes" id="UP000614996"/>
    </source>
</evidence>
<feature type="transmembrane region" description="Helical" evidence="2">
    <location>
        <begin position="7"/>
        <end position="26"/>
    </location>
</feature>
<evidence type="ECO:0000256" key="1">
    <source>
        <dbReference type="SAM" id="MobiDB-lite"/>
    </source>
</evidence>
<dbReference type="RefSeq" id="WP_207126032.1">
    <property type="nucleotide sequence ID" value="NZ_BOPO01000063.1"/>
</dbReference>
<organism evidence="3 4">
    <name type="scientific">Actinocatenispora comari</name>
    <dbReference type="NCBI Taxonomy" id="2807577"/>
    <lineage>
        <taxon>Bacteria</taxon>
        <taxon>Bacillati</taxon>
        <taxon>Actinomycetota</taxon>
        <taxon>Actinomycetes</taxon>
        <taxon>Micromonosporales</taxon>
        <taxon>Micromonosporaceae</taxon>
        <taxon>Actinocatenispora</taxon>
    </lineage>
</organism>
<gene>
    <name evidence="3" type="ORF">NUM_35580</name>
</gene>
<evidence type="ECO:0000256" key="2">
    <source>
        <dbReference type="SAM" id="Phobius"/>
    </source>
</evidence>
<dbReference type="EMBL" id="BOPO01000063">
    <property type="protein sequence ID" value="GIL28304.1"/>
    <property type="molecule type" value="Genomic_DNA"/>
</dbReference>
<name>A0A8J4ABG4_9ACTN</name>
<protein>
    <submittedName>
        <fullName evidence="3">Uncharacterized protein</fullName>
    </submittedName>
</protein>
<proteinExistence type="predicted"/>
<keyword evidence="4" id="KW-1185">Reference proteome</keyword>
<reference evidence="4" key="1">
    <citation type="journal article" date="2021" name="Int. J. Syst. Evol. Microbiol.">
        <title>Actinocatenispora comari sp. nov., an endophytic actinomycete isolated from aerial parts of Comarum salesowianum.</title>
        <authorList>
            <person name="Oyunbileg N."/>
            <person name="Iizaka Y."/>
            <person name="Hamada M."/>
            <person name="Davaapurev B.O."/>
            <person name="Fukumoto A."/>
            <person name="Tsetseg B."/>
            <person name="Kato F."/>
            <person name="Tamura T."/>
            <person name="Batkhuu J."/>
            <person name="Anzai Y."/>
        </authorList>
    </citation>
    <scope>NUCLEOTIDE SEQUENCE [LARGE SCALE GENOMIC DNA]</scope>
    <source>
        <strain evidence="4">NUM-2625</strain>
    </source>
</reference>
<keyword evidence="2" id="KW-0472">Membrane</keyword>
<comment type="caution">
    <text evidence="3">The sequence shown here is derived from an EMBL/GenBank/DDBJ whole genome shotgun (WGS) entry which is preliminary data.</text>
</comment>
<accession>A0A8J4ABG4</accession>
<keyword evidence="2" id="KW-1133">Transmembrane helix</keyword>
<feature type="region of interest" description="Disordered" evidence="1">
    <location>
        <begin position="72"/>
        <end position="96"/>
    </location>
</feature>
<dbReference type="Proteomes" id="UP000614996">
    <property type="component" value="Unassembled WGS sequence"/>
</dbReference>
<keyword evidence="2" id="KW-0812">Transmembrane</keyword>